<protein>
    <submittedName>
        <fullName evidence="2">SoxR reducing system RseC family protein</fullName>
    </submittedName>
</protein>
<sequence length="158" mass="16580">MLVESGEVVAVEPGAVWVETLRRSTCNSCTAQKGCGHGLLNRVGAGRRHYIRVLPGRVQPAQCRVGDTVEIGLPETVILRGSLLVYLLPLLALLAGAALGGALWPQQQDLAALAGAGLGLFAGLLAVRLHAARHREDPALQPTLLSRRDTGAQAVELA</sequence>
<organism evidence="2 3">
    <name type="scientific">Parahaliea mediterranea</name>
    <dbReference type="NCBI Taxonomy" id="651086"/>
    <lineage>
        <taxon>Bacteria</taxon>
        <taxon>Pseudomonadati</taxon>
        <taxon>Pseudomonadota</taxon>
        <taxon>Gammaproteobacteria</taxon>
        <taxon>Cellvibrionales</taxon>
        <taxon>Halieaceae</taxon>
        <taxon>Parahaliea</taxon>
    </lineage>
</organism>
<feature type="transmembrane region" description="Helical" evidence="1">
    <location>
        <begin position="110"/>
        <end position="127"/>
    </location>
</feature>
<keyword evidence="1" id="KW-0812">Transmembrane</keyword>
<dbReference type="EMBL" id="JAFKCZ010000012">
    <property type="protein sequence ID" value="MBN7798178.1"/>
    <property type="molecule type" value="Genomic_DNA"/>
</dbReference>
<keyword evidence="3" id="KW-1185">Reference proteome</keyword>
<dbReference type="InterPro" id="IPR007359">
    <property type="entry name" value="SigmaE_reg_RseC_MucC"/>
</dbReference>
<dbReference type="Proteomes" id="UP000664303">
    <property type="component" value="Unassembled WGS sequence"/>
</dbReference>
<dbReference type="InterPro" id="IPR026268">
    <property type="entry name" value="RseC"/>
</dbReference>
<dbReference type="PIRSF" id="PIRSF004923">
    <property type="entry name" value="RseC"/>
    <property type="match status" value="1"/>
</dbReference>
<name>A0A939DHL7_9GAMM</name>
<reference evidence="2" key="1">
    <citation type="submission" date="2021-02" db="EMBL/GenBank/DDBJ databases">
        <title>PHA producing bacteria isolated from coastal sediment in Guangdong, Shenzhen.</title>
        <authorList>
            <person name="Zheng W."/>
            <person name="Yu S."/>
            <person name="Huang Y."/>
        </authorList>
    </citation>
    <scope>NUCLEOTIDE SEQUENCE</scope>
    <source>
        <strain evidence="2">TN14-10</strain>
    </source>
</reference>
<dbReference type="AlphaFoldDB" id="A0A939DHL7"/>
<proteinExistence type="predicted"/>
<dbReference type="Pfam" id="PF04246">
    <property type="entry name" value="RseC_MucC"/>
    <property type="match status" value="1"/>
</dbReference>
<feature type="transmembrane region" description="Helical" evidence="1">
    <location>
        <begin position="83"/>
        <end position="104"/>
    </location>
</feature>
<keyword evidence="1" id="KW-1133">Transmembrane helix</keyword>
<dbReference type="PANTHER" id="PTHR35867:SF1">
    <property type="entry name" value="PROTEIN RSEC"/>
    <property type="match status" value="1"/>
</dbReference>
<dbReference type="RefSeq" id="WP_206561621.1">
    <property type="nucleotide sequence ID" value="NZ_JAFKCZ010000012.1"/>
</dbReference>
<comment type="caution">
    <text evidence="2">The sequence shown here is derived from an EMBL/GenBank/DDBJ whole genome shotgun (WGS) entry which is preliminary data.</text>
</comment>
<evidence type="ECO:0000313" key="3">
    <source>
        <dbReference type="Proteomes" id="UP000664303"/>
    </source>
</evidence>
<gene>
    <name evidence="2" type="ORF">JYP50_16330</name>
</gene>
<evidence type="ECO:0000256" key="1">
    <source>
        <dbReference type="SAM" id="Phobius"/>
    </source>
</evidence>
<dbReference type="PANTHER" id="PTHR35867">
    <property type="entry name" value="PROTEIN RSEC"/>
    <property type="match status" value="1"/>
</dbReference>
<accession>A0A939DHL7</accession>
<evidence type="ECO:0000313" key="2">
    <source>
        <dbReference type="EMBL" id="MBN7798178.1"/>
    </source>
</evidence>
<keyword evidence="1" id="KW-0472">Membrane</keyword>